<dbReference type="AlphaFoldDB" id="A0A540VI09"/>
<dbReference type="Pfam" id="PF00384">
    <property type="entry name" value="Molybdopterin"/>
    <property type="match status" value="1"/>
</dbReference>
<accession>A0A540VI09</accession>
<dbReference type="CDD" id="cd02766">
    <property type="entry name" value="MopB_3"/>
    <property type="match status" value="1"/>
</dbReference>
<dbReference type="GO" id="GO:0016491">
    <property type="term" value="F:oxidoreductase activity"/>
    <property type="evidence" value="ECO:0007669"/>
    <property type="project" value="UniProtKB-KW"/>
</dbReference>
<keyword evidence="4" id="KW-0479">Metal-binding</keyword>
<protein>
    <submittedName>
        <fullName evidence="9">Molybdopterin oxidoreductase family protein</fullName>
    </submittedName>
</protein>
<dbReference type="PROSITE" id="PS51669">
    <property type="entry name" value="4FE4S_MOW_BIS_MGD"/>
    <property type="match status" value="1"/>
</dbReference>
<dbReference type="Pfam" id="PF01568">
    <property type="entry name" value="Molydop_binding"/>
    <property type="match status" value="1"/>
</dbReference>
<keyword evidence="10" id="KW-1185">Reference proteome</keyword>
<dbReference type="InterPro" id="IPR006963">
    <property type="entry name" value="Mopterin_OxRdtase_4Fe-4S_dom"/>
</dbReference>
<reference evidence="9 10" key="1">
    <citation type="submission" date="2019-06" db="EMBL/GenBank/DDBJ databases">
        <title>Genome sequence of Litorilinea aerophila BAA-2444.</title>
        <authorList>
            <person name="Maclea K.S."/>
            <person name="Maurais E.G."/>
            <person name="Iannazzi L.C."/>
        </authorList>
    </citation>
    <scope>NUCLEOTIDE SEQUENCE [LARGE SCALE GENOMIC DNA]</scope>
    <source>
        <strain evidence="9 10">ATCC BAA-2444</strain>
    </source>
</reference>
<evidence type="ECO:0000256" key="2">
    <source>
        <dbReference type="ARBA" id="ARBA00010312"/>
    </source>
</evidence>
<evidence type="ECO:0000313" key="10">
    <source>
        <dbReference type="Proteomes" id="UP000317371"/>
    </source>
</evidence>
<comment type="similarity">
    <text evidence="2">Belongs to the prokaryotic molybdopterin-containing oxidoreductase family.</text>
</comment>
<evidence type="ECO:0000313" key="9">
    <source>
        <dbReference type="EMBL" id="TQE96407.1"/>
    </source>
</evidence>
<dbReference type="PROSITE" id="PS00490">
    <property type="entry name" value="MOLYBDOPTERIN_PROK_2"/>
    <property type="match status" value="1"/>
</dbReference>
<name>A0A540VI09_9CHLR</name>
<dbReference type="OrthoDB" id="9805142at2"/>
<dbReference type="PANTHER" id="PTHR43742:SF6">
    <property type="entry name" value="OXIDOREDUCTASE YYAE-RELATED"/>
    <property type="match status" value="1"/>
</dbReference>
<keyword evidence="6" id="KW-0408">Iron</keyword>
<comment type="caution">
    <text evidence="9">The sequence shown here is derived from an EMBL/GenBank/DDBJ whole genome shotgun (WGS) entry which is preliminary data.</text>
</comment>
<evidence type="ECO:0000256" key="6">
    <source>
        <dbReference type="ARBA" id="ARBA00023004"/>
    </source>
</evidence>
<dbReference type="GO" id="GO:0046872">
    <property type="term" value="F:metal ion binding"/>
    <property type="evidence" value="ECO:0007669"/>
    <property type="project" value="UniProtKB-KW"/>
</dbReference>
<evidence type="ECO:0000256" key="4">
    <source>
        <dbReference type="ARBA" id="ARBA00022723"/>
    </source>
</evidence>
<dbReference type="Gene3D" id="3.40.228.10">
    <property type="entry name" value="Dimethylsulfoxide Reductase, domain 2"/>
    <property type="match status" value="1"/>
</dbReference>
<dbReference type="InterPro" id="IPR006656">
    <property type="entry name" value="Mopterin_OxRdtase"/>
</dbReference>
<comment type="cofactor">
    <cofactor evidence="1">
        <name>Mo-bis(molybdopterin guanine dinucleotide)</name>
        <dbReference type="ChEBI" id="CHEBI:60539"/>
    </cofactor>
</comment>
<dbReference type="SMART" id="SM00926">
    <property type="entry name" value="Molybdop_Fe4S4"/>
    <property type="match status" value="1"/>
</dbReference>
<organism evidence="9 10">
    <name type="scientific">Litorilinea aerophila</name>
    <dbReference type="NCBI Taxonomy" id="1204385"/>
    <lineage>
        <taxon>Bacteria</taxon>
        <taxon>Bacillati</taxon>
        <taxon>Chloroflexota</taxon>
        <taxon>Caldilineae</taxon>
        <taxon>Caldilineales</taxon>
        <taxon>Caldilineaceae</taxon>
        <taxon>Litorilinea</taxon>
    </lineage>
</organism>
<dbReference type="SUPFAM" id="SSF50692">
    <property type="entry name" value="ADC-like"/>
    <property type="match status" value="1"/>
</dbReference>
<keyword evidence="5" id="KW-0560">Oxidoreductase</keyword>
<feature type="domain" description="4Fe-4S Mo/W bis-MGD-type" evidence="8">
    <location>
        <begin position="13"/>
        <end position="72"/>
    </location>
</feature>
<dbReference type="InterPro" id="IPR037920">
    <property type="entry name" value="YoaE_C"/>
</dbReference>
<dbReference type="SUPFAM" id="SSF53706">
    <property type="entry name" value="Formate dehydrogenase/DMSO reductase, domains 1-3"/>
    <property type="match status" value="1"/>
</dbReference>
<dbReference type="CDD" id="cd02786">
    <property type="entry name" value="MopB_CT_3"/>
    <property type="match status" value="1"/>
</dbReference>
<dbReference type="Gene3D" id="3.30.2070.10">
    <property type="entry name" value="Formate dehydrogenase/DMSO reductase"/>
    <property type="match status" value="1"/>
</dbReference>
<dbReference type="InParanoid" id="A0A540VI09"/>
<sequence length="742" mass="81048">MSKQNLYQHDPAIAIITGACPHDCPDTCSWQVAVERQSGRAVDLWGHPHHPVTAGRLCAKVDRYLERTYHPERLTTPLRRVGPKGSGQFVPISWDEALGAIAARLQEIIATVGPEAVLPYFYAGTMGYLQGEGMAKRFFHRMGASQLARTICSEAGFEGYVATIGATEGLEPQAFAHARLILIWGSNTLTSNAHLWPFIQAARHQGARVIVIDPARTRTARAADEWIPIRPGTDGALALALMHVIVAEGLYDADYVARHTLGFDALAQRVAEWTPERAAELTGVPAERIRTLAREYATTRPAAIRINYGMQRHAGGGMAVRTIACLPALVGAWREVGGGIQLSSSGAFRHLDTTCLYRPDLLQGRTPRTINMNRLGDALSLDPAIRARAHYHPRPVDPVPTPAEAGPPVMALIVYNANPAAVCPDQEAVLRGLQREDLFTVVLEHFQTDTADYADYVLPATTQLEHWDLIKPYGHLYLALNRPAIEPVGQSLPNSEIFRRLAGAMGYREPCFAQGDEEILQELIAAQRHPRFATVTWEALLERGFVRLNLPEPYLPFAEGNFPTPSGKCEFYSQRLADAGYAPLPTYTPPAWQQQAAEQGDSTAHPPLTCISPPAHSFLNSTFVNVERLRRREGVPTLQIHPDDAAPRQVVDGAPVTVWNQRGRLTLRAVVTADIVPGTVLVPGIWWAKLSPDGRNVNQLTAQDEADMGAGATFYDVLVWVAPAVDLNPAAAEARGAMAVAG</sequence>
<dbReference type="Proteomes" id="UP000317371">
    <property type="component" value="Unassembled WGS sequence"/>
</dbReference>
<evidence type="ECO:0000256" key="7">
    <source>
        <dbReference type="ARBA" id="ARBA00023014"/>
    </source>
</evidence>
<dbReference type="Pfam" id="PF04879">
    <property type="entry name" value="Molybdop_Fe4S4"/>
    <property type="match status" value="1"/>
</dbReference>
<keyword evidence="3" id="KW-0500">Molybdenum</keyword>
<evidence type="ECO:0000256" key="3">
    <source>
        <dbReference type="ARBA" id="ARBA00022505"/>
    </source>
</evidence>
<dbReference type="RefSeq" id="WP_141609552.1">
    <property type="nucleotide sequence ID" value="NZ_VIGC02000008.1"/>
</dbReference>
<gene>
    <name evidence="9" type="ORF">FKZ61_07925</name>
</gene>
<dbReference type="Gene3D" id="2.40.40.20">
    <property type="match status" value="1"/>
</dbReference>
<keyword evidence="7" id="KW-0411">Iron-sulfur</keyword>
<dbReference type="InterPro" id="IPR006655">
    <property type="entry name" value="Mopterin_OxRdtase_prok_CS"/>
</dbReference>
<proteinExistence type="inferred from homology"/>
<dbReference type="GO" id="GO:0051536">
    <property type="term" value="F:iron-sulfur cluster binding"/>
    <property type="evidence" value="ECO:0007669"/>
    <property type="project" value="UniProtKB-KW"/>
</dbReference>
<evidence type="ECO:0000259" key="8">
    <source>
        <dbReference type="PROSITE" id="PS51669"/>
    </source>
</evidence>
<dbReference type="InterPro" id="IPR050612">
    <property type="entry name" value="Prok_Mopterin_Oxidored"/>
</dbReference>
<dbReference type="InterPro" id="IPR009010">
    <property type="entry name" value="Asp_de-COase-like_dom_sf"/>
</dbReference>
<dbReference type="EMBL" id="VIGC01000008">
    <property type="protein sequence ID" value="TQE96407.1"/>
    <property type="molecule type" value="Genomic_DNA"/>
</dbReference>
<evidence type="ECO:0000256" key="5">
    <source>
        <dbReference type="ARBA" id="ARBA00023002"/>
    </source>
</evidence>
<dbReference type="InterPro" id="IPR006657">
    <property type="entry name" value="MoPterin_dinucl-bd_dom"/>
</dbReference>
<dbReference type="FunCoup" id="A0A540VI09">
    <property type="interactions" value="30"/>
</dbReference>
<evidence type="ECO:0000256" key="1">
    <source>
        <dbReference type="ARBA" id="ARBA00001942"/>
    </source>
</evidence>
<dbReference type="Gene3D" id="3.40.50.740">
    <property type="match status" value="1"/>
</dbReference>
<dbReference type="PANTHER" id="PTHR43742">
    <property type="entry name" value="TRIMETHYLAMINE-N-OXIDE REDUCTASE"/>
    <property type="match status" value="1"/>
</dbReference>
<dbReference type="GO" id="GO:0043546">
    <property type="term" value="F:molybdopterin cofactor binding"/>
    <property type="evidence" value="ECO:0007669"/>
    <property type="project" value="InterPro"/>
</dbReference>
<dbReference type="Gene3D" id="2.20.25.90">
    <property type="entry name" value="ADC-like domains"/>
    <property type="match status" value="1"/>
</dbReference>